<accession>A0A2T9YW33</accession>
<evidence type="ECO:0000259" key="2">
    <source>
        <dbReference type="Pfam" id="PF08540"/>
    </source>
</evidence>
<dbReference type="GO" id="GO:0010142">
    <property type="term" value="P:farnesyl diphosphate biosynthetic process, mevalonate pathway"/>
    <property type="evidence" value="ECO:0007669"/>
    <property type="project" value="InterPro"/>
</dbReference>
<keyword evidence="4" id="KW-1185">Reference proteome</keyword>
<dbReference type="SUPFAM" id="SSF53901">
    <property type="entry name" value="Thiolase-like"/>
    <property type="match status" value="1"/>
</dbReference>
<feature type="domain" description="Hydroxymethylglutaryl-coenzyme A synthase C-terminal" evidence="2">
    <location>
        <begin position="44"/>
        <end position="89"/>
    </location>
</feature>
<gene>
    <name evidence="3" type="ORF">BB559_002348</name>
</gene>
<evidence type="ECO:0000313" key="4">
    <source>
        <dbReference type="Proteomes" id="UP000245699"/>
    </source>
</evidence>
<dbReference type="STRING" id="61424.A0A2T9YW33"/>
<comment type="caution">
    <text evidence="3">The sequence shown here is derived from an EMBL/GenBank/DDBJ whole genome shotgun (WGS) entry which is preliminary data.</text>
</comment>
<name>A0A2T9YW33_9FUNG</name>
<dbReference type="EMBL" id="MBFT01000141">
    <property type="protein sequence ID" value="PVU96539.1"/>
    <property type="molecule type" value="Genomic_DNA"/>
</dbReference>
<keyword evidence="1" id="KW-0808">Transferase</keyword>
<dbReference type="InterPro" id="IPR016039">
    <property type="entry name" value="Thiolase-like"/>
</dbReference>
<evidence type="ECO:0000313" key="3">
    <source>
        <dbReference type="EMBL" id="PVU96539.1"/>
    </source>
</evidence>
<sequence>MYDMVEPMLSSTLANGLILELGKISLSGGVGIACISVGPNAPLPLEFRLRGTFMEHVYDFHKPDLSSEFPTVDDPILVVSYNKALGYAYLG</sequence>
<evidence type="ECO:0000256" key="1">
    <source>
        <dbReference type="ARBA" id="ARBA00022679"/>
    </source>
</evidence>
<dbReference type="Gene3D" id="3.40.47.10">
    <property type="match status" value="1"/>
</dbReference>
<reference evidence="3 4" key="1">
    <citation type="journal article" date="2018" name="MBio">
        <title>Comparative Genomics Reveals the Core Gene Toolbox for the Fungus-Insect Symbiosis.</title>
        <authorList>
            <person name="Wang Y."/>
            <person name="Stata M."/>
            <person name="Wang W."/>
            <person name="Stajich J.E."/>
            <person name="White M.M."/>
            <person name="Moncalvo J.M."/>
        </authorList>
    </citation>
    <scope>NUCLEOTIDE SEQUENCE [LARGE SCALE GENOMIC DNA]</scope>
    <source>
        <strain evidence="3 4">AUS-77-4</strain>
    </source>
</reference>
<protein>
    <recommendedName>
        <fullName evidence="2">Hydroxymethylglutaryl-coenzyme A synthase C-terminal domain-containing protein</fullName>
    </recommendedName>
</protein>
<dbReference type="GO" id="GO:0004421">
    <property type="term" value="F:hydroxymethylglutaryl-CoA synthase activity"/>
    <property type="evidence" value="ECO:0007669"/>
    <property type="project" value="InterPro"/>
</dbReference>
<dbReference type="Pfam" id="PF08540">
    <property type="entry name" value="HMG_CoA_synt_C"/>
    <property type="match status" value="1"/>
</dbReference>
<dbReference type="AlphaFoldDB" id="A0A2T9YW33"/>
<dbReference type="PANTHER" id="PTHR43323">
    <property type="entry name" value="3-HYDROXY-3-METHYLGLUTARYL COENZYME A SYNTHASE"/>
    <property type="match status" value="1"/>
</dbReference>
<dbReference type="InterPro" id="IPR013746">
    <property type="entry name" value="HMG_CoA_synt_C_dom"/>
</dbReference>
<dbReference type="OrthoDB" id="1269963at2759"/>
<proteinExistence type="predicted"/>
<dbReference type="GO" id="GO:0006084">
    <property type="term" value="P:acetyl-CoA metabolic process"/>
    <property type="evidence" value="ECO:0007669"/>
    <property type="project" value="InterPro"/>
</dbReference>
<organism evidence="3 4">
    <name type="scientific">Furculomyces boomerangus</name>
    <dbReference type="NCBI Taxonomy" id="61424"/>
    <lineage>
        <taxon>Eukaryota</taxon>
        <taxon>Fungi</taxon>
        <taxon>Fungi incertae sedis</taxon>
        <taxon>Zoopagomycota</taxon>
        <taxon>Kickxellomycotina</taxon>
        <taxon>Harpellomycetes</taxon>
        <taxon>Harpellales</taxon>
        <taxon>Harpellaceae</taxon>
        <taxon>Furculomyces</taxon>
    </lineage>
</organism>
<dbReference type="PANTHER" id="PTHR43323:SF2">
    <property type="entry name" value="HYDROXYMETHYLGLUTARYL-COA SYNTHASE"/>
    <property type="match status" value="1"/>
</dbReference>
<dbReference type="Proteomes" id="UP000245699">
    <property type="component" value="Unassembled WGS sequence"/>
</dbReference>